<proteinExistence type="inferred from homology"/>
<evidence type="ECO:0000313" key="6">
    <source>
        <dbReference type="Proteomes" id="UP001597145"/>
    </source>
</evidence>
<dbReference type="EMBL" id="JBHUCP010000001">
    <property type="protein sequence ID" value="MFD1527895.1"/>
    <property type="molecule type" value="Genomic_DNA"/>
</dbReference>
<organism evidence="5 6">
    <name type="scientific">Pseudonocardia aurantiaca</name>
    <dbReference type="NCBI Taxonomy" id="75290"/>
    <lineage>
        <taxon>Bacteria</taxon>
        <taxon>Bacillati</taxon>
        <taxon>Actinomycetota</taxon>
        <taxon>Actinomycetes</taxon>
        <taxon>Pseudonocardiales</taxon>
        <taxon>Pseudonocardiaceae</taxon>
        <taxon>Pseudonocardia</taxon>
    </lineage>
</organism>
<dbReference type="Gene3D" id="3.40.50.720">
    <property type="entry name" value="NAD(P)-binding Rossmann-like Domain"/>
    <property type="match status" value="1"/>
</dbReference>
<dbReference type="InterPro" id="IPR001509">
    <property type="entry name" value="Epimerase_deHydtase"/>
</dbReference>
<protein>
    <submittedName>
        <fullName evidence="5">NAD-dependent epimerase/dehydratase family protein</fullName>
    </submittedName>
</protein>
<evidence type="ECO:0000313" key="5">
    <source>
        <dbReference type="EMBL" id="MFD1527895.1"/>
    </source>
</evidence>
<keyword evidence="3" id="KW-0520">NAD</keyword>
<keyword evidence="6" id="KW-1185">Reference proteome</keyword>
<dbReference type="InterPro" id="IPR036291">
    <property type="entry name" value="NAD(P)-bd_dom_sf"/>
</dbReference>
<keyword evidence="2" id="KW-0560">Oxidoreductase</keyword>
<comment type="similarity">
    <text evidence="1">Belongs to the NAD(P)-dependent epimerase/dehydratase family.</text>
</comment>
<evidence type="ECO:0000256" key="2">
    <source>
        <dbReference type="ARBA" id="ARBA00023002"/>
    </source>
</evidence>
<dbReference type="RefSeq" id="WP_343971814.1">
    <property type="nucleotide sequence ID" value="NZ_BAAAJG010000003.1"/>
</dbReference>
<evidence type="ECO:0000256" key="1">
    <source>
        <dbReference type="ARBA" id="ARBA00007637"/>
    </source>
</evidence>
<reference evidence="6" key="1">
    <citation type="journal article" date="2019" name="Int. J. Syst. Evol. Microbiol.">
        <title>The Global Catalogue of Microorganisms (GCM) 10K type strain sequencing project: providing services to taxonomists for standard genome sequencing and annotation.</title>
        <authorList>
            <consortium name="The Broad Institute Genomics Platform"/>
            <consortium name="The Broad Institute Genome Sequencing Center for Infectious Disease"/>
            <person name="Wu L."/>
            <person name="Ma J."/>
        </authorList>
    </citation>
    <scope>NUCLEOTIDE SEQUENCE [LARGE SCALE GENOMIC DNA]</scope>
    <source>
        <strain evidence="6">JCM 12165</strain>
    </source>
</reference>
<dbReference type="PANTHER" id="PTHR43103:SF5">
    <property type="entry name" value="4-EPIMERASE, PUTATIVE (AFU_ORTHOLOGUE AFUA_7G00360)-RELATED"/>
    <property type="match status" value="1"/>
</dbReference>
<feature type="domain" description="NAD-dependent epimerase/dehydratase" evidence="4">
    <location>
        <begin position="3"/>
        <end position="174"/>
    </location>
</feature>
<gene>
    <name evidence="5" type="ORF">ACFSCY_00380</name>
</gene>
<dbReference type="Proteomes" id="UP001597145">
    <property type="component" value="Unassembled WGS sequence"/>
</dbReference>
<evidence type="ECO:0000259" key="4">
    <source>
        <dbReference type="Pfam" id="PF01370"/>
    </source>
</evidence>
<comment type="caution">
    <text evidence="5">The sequence shown here is derived from an EMBL/GenBank/DDBJ whole genome shotgun (WGS) entry which is preliminary data.</text>
</comment>
<dbReference type="SUPFAM" id="SSF51735">
    <property type="entry name" value="NAD(P)-binding Rossmann-fold domains"/>
    <property type="match status" value="1"/>
</dbReference>
<sequence>MRIAVTGAAGGFGRHVVARALLAGHDVVAIDLPAAVPQDDGHEAGAVEWRAADLVAIDEVRPALAGVEAMVHLAAIPSAHALPEPQVHAVNVSSTYNVLLAAEEHGLDAVCSASSVNAIGGIFSARPRYDRFPVDEEHPTYCEDPYGLSKWIGEQQSASFARRRPGVPFSALRLHALRDDYESAVWSAAEDEFRWRDLWGWVSFDSAAAAVLLALHRGHPGHSVYNIVAKRTGSSTLSAELARHWHPQVPIEGSLAGTAGFYSTEKALVELGWDAGDEHPAISDGERSESAVPR</sequence>
<accession>A0ABW4FB89</accession>
<evidence type="ECO:0000256" key="3">
    <source>
        <dbReference type="ARBA" id="ARBA00023027"/>
    </source>
</evidence>
<name>A0ABW4FB89_9PSEU</name>
<dbReference type="PANTHER" id="PTHR43103">
    <property type="entry name" value="NUCLEOSIDE-DIPHOSPHATE-SUGAR EPIMERASE"/>
    <property type="match status" value="1"/>
</dbReference>
<dbReference type="Pfam" id="PF01370">
    <property type="entry name" value="Epimerase"/>
    <property type="match status" value="1"/>
</dbReference>